<dbReference type="STRING" id="314608.KT99_09658"/>
<evidence type="ECO:0000313" key="2">
    <source>
        <dbReference type="Proteomes" id="UP000005839"/>
    </source>
</evidence>
<dbReference type="AlphaFoldDB" id="A9DDK7"/>
<reference evidence="1 2" key="1">
    <citation type="submission" date="2007-10" db="EMBL/GenBank/DDBJ databases">
        <authorList>
            <person name="Yayanos A."/>
            <person name="Ferriera S."/>
            <person name="Johnson J."/>
            <person name="Kravitz S."/>
            <person name="Halpern A."/>
            <person name="Remington K."/>
            <person name="Beeson K."/>
            <person name="Tran B."/>
            <person name="Rogers Y.-H."/>
            <person name="Friedman R."/>
            <person name="Venter J.C."/>
        </authorList>
    </citation>
    <scope>NUCLEOTIDE SEQUENCE [LARGE SCALE GENOMIC DNA]</scope>
    <source>
        <strain evidence="1 2">KT99</strain>
    </source>
</reference>
<name>A9DDK7_9GAMM</name>
<accession>A9DDK7</accession>
<gene>
    <name evidence="1" type="ORF">KT99_09658</name>
</gene>
<organism evidence="1 2">
    <name type="scientific">Shewanella benthica KT99</name>
    <dbReference type="NCBI Taxonomy" id="314608"/>
    <lineage>
        <taxon>Bacteria</taxon>
        <taxon>Pseudomonadati</taxon>
        <taxon>Pseudomonadota</taxon>
        <taxon>Gammaproteobacteria</taxon>
        <taxon>Alteromonadales</taxon>
        <taxon>Shewanellaceae</taxon>
        <taxon>Shewanella</taxon>
    </lineage>
</organism>
<keyword evidence="2" id="KW-1185">Reference proteome</keyword>
<dbReference type="EMBL" id="ABIC01000025">
    <property type="protein sequence ID" value="EDQ00133.1"/>
    <property type="molecule type" value="Genomic_DNA"/>
</dbReference>
<comment type="caution">
    <text evidence="1">The sequence shown here is derived from an EMBL/GenBank/DDBJ whole genome shotgun (WGS) entry which is preliminary data.</text>
</comment>
<protein>
    <submittedName>
        <fullName evidence="1">Uncharacterized protein</fullName>
    </submittedName>
</protein>
<evidence type="ECO:0000313" key="1">
    <source>
        <dbReference type="EMBL" id="EDQ00133.1"/>
    </source>
</evidence>
<dbReference type="Proteomes" id="UP000005839">
    <property type="component" value="Unassembled WGS sequence"/>
</dbReference>
<sequence>MAQAPETSDFTSIKLRIKTALNQDPDIPMSKYFIQA</sequence>
<proteinExistence type="predicted"/>